<sequence>MPEKNEIGVIGLGKFGYSLAEALTSLGHEVVGVDNDGDHVRRAQDRLAHVYKADATDEKALEQVGFKDLEKVVVSTGDSMEASILVVLNLQSLGVEDIWVKAISEEHERVLYKLGVPHVVFPEAFVAFQLAQRMTSLGIHDYFGLGSDVATREIRVDRWAGKTLRDLDLTNKYHVQVVAFRKKDEAEFSFVPRADLVFEEGDVIVIIGKMDDISRIDKY</sequence>
<dbReference type="Pfam" id="PF02080">
    <property type="entry name" value="TrkA_C"/>
    <property type="match status" value="1"/>
</dbReference>
<name>A0A6I6JN34_9BACT</name>
<dbReference type="SUPFAM" id="SSF51735">
    <property type="entry name" value="NAD(P)-binding Rossmann-fold domains"/>
    <property type="match status" value="1"/>
</dbReference>
<dbReference type="Pfam" id="PF02254">
    <property type="entry name" value="TrkA_N"/>
    <property type="match status" value="1"/>
</dbReference>
<proteinExistence type="predicted"/>
<accession>A0A6I6JN34</accession>
<dbReference type="GO" id="GO:0006813">
    <property type="term" value="P:potassium ion transport"/>
    <property type="evidence" value="ECO:0007669"/>
    <property type="project" value="InterPro"/>
</dbReference>
<dbReference type="InterPro" id="IPR003148">
    <property type="entry name" value="RCK_N"/>
</dbReference>
<gene>
    <name evidence="3" type="ORF">GM415_16495</name>
</gene>
<reference evidence="3 4" key="1">
    <citation type="submission" date="2019-11" db="EMBL/GenBank/DDBJ databases">
        <authorList>
            <person name="Zheng R.K."/>
            <person name="Sun C.M."/>
        </authorList>
    </citation>
    <scope>NUCLEOTIDE SEQUENCE [LARGE SCALE GENOMIC DNA]</scope>
    <source>
        <strain evidence="3 4">SRB007</strain>
    </source>
</reference>
<dbReference type="InterPro" id="IPR006037">
    <property type="entry name" value="RCK_C"/>
</dbReference>
<dbReference type="PROSITE" id="PS51201">
    <property type="entry name" value="RCK_N"/>
    <property type="match status" value="1"/>
</dbReference>
<dbReference type="AlphaFoldDB" id="A0A6I6JN34"/>
<dbReference type="InterPro" id="IPR036291">
    <property type="entry name" value="NAD(P)-bd_dom_sf"/>
</dbReference>
<dbReference type="Gene3D" id="3.30.70.1450">
    <property type="entry name" value="Regulator of K+ conductance, C-terminal domain"/>
    <property type="match status" value="1"/>
</dbReference>
<dbReference type="InterPro" id="IPR050721">
    <property type="entry name" value="Trk_Ktr_HKT_K-transport"/>
</dbReference>
<dbReference type="RefSeq" id="WP_158950106.1">
    <property type="nucleotide sequence ID" value="NZ_CP046400.1"/>
</dbReference>
<evidence type="ECO:0000313" key="3">
    <source>
        <dbReference type="EMBL" id="QGY41652.1"/>
    </source>
</evidence>
<evidence type="ECO:0000259" key="1">
    <source>
        <dbReference type="PROSITE" id="PS51201"/>
    </source>
</evidence>
<dbReference type="KEGG" id="psel:GM415_16495"/>
<dbReference type="SUPFAM" id="SSF116726">
    <property type="entry name" value="TrkA C-terminal domain-like"/>
    <property type="match status" value="1"/>
</dbReference>
<feature type="domain" description="RCK N-terminal" evidence="1">
    <location>
        <begin position="4"/>
        <end position="120"/>
    </location>
</feature>
<dbReference type="Gene3D" id="3.40.50.720">
    <property type="entry name" value="NAD(P)-binding Rossmann-like Domain"/>
    <property type="match status" value="1"/>
</dbReference>
<dbReference type="GO" id="GO:0008324">
    <property type="term" value="F:monoatomic cation transmembrane transporter activity"/>
    <property type="evidence" value="ECO:0007669"/>
    <property type="project" value="InterPro"/>
</dbReference>
<evidence type="ECO:0000313" key="4">
    <source>
        <dbReference type="Proteomes" id="UP000428328"/>
    </source>
</evidence>
<dbReference type="PANTHER" id="PTHR43833:SF7">
    <property type="entry name" value="KTR SYSTEM POTASSIUM UPTAKE PROTEIN C"/>
    <property type="match status" value="1"/>
</dbReference>
<protein>
    <submittedName>
        <fullName evidence="3">TrkA family potassium uptake protein</fullName>
    </submittedName>
</protein>
<organism evidence="3 4">
    <name type="scientific">Pseudodesulfovibrio cashew</name>
    <dbReference type="NCBI Taxonomy" id="2678688"/>
    <lineage>
        <taxon>Bacteria</taxon>
        <taxon>Pseudomonadati</taxon>
        <taxon>Thermodesulfobacteriota</taxon>
        <taxon>Desulfovibrionia</taxon>
        <taxon>Desulfovibrionales</taxon>
        <taxon>Desulfovibrionaceae</taxon>
    </lineage>
</organism>
<evidence type="ECO:0000259" key="2">
    <source>
        <dbReference type="PROSITE" id="PS51202"/>
    </source>
</evidence>
<dbReference type="InterPro" id="IPR036721">
    <property type="entry name" value="RCK_C_sf"/>
</dbReference>
<feature type="domain" description="RCK C-terminal" evidence="2">
    <location>
        <begin position="137"/>
        <end position="219"/>
    </location>
</feature>
<dbReference type="PROSITE" id="PS51202">
    <property type="entry name" value="RCK_C"/>
    <property type="match status" value="1"/>
</dbReference>
<keyword evidence="4" id="KW-1185">Reference proteome</keyword>
<dbReference type="PANTHER" id="PTHR43833">
    <property type="entry name" value="POTASSIUM CHANNEL PROTEIN 2-RELATED-RELATED"/>
    <property type="match status" value="1"/>
</dbReference>
<dbReference type="Proteomes" id="UP000428328">
    <property type="component" value="Chromosome"/>
</dbReference>
<dbReference type="EMBL" id="CP046400">
    <property type="protein sequence ID" value="QGY41652.1"/>
    <property type="molecule type" value="Genomic_DNA"/>
</dbReference>